<dbReference type="PANTHER" id="PTHR31013">
    <property type="entry name" value="THAUMATIN FAMILY PROTEIN-RELATED"/>
    <property type="match status" value="1"/>
</dbReference>
<dbReference type="Proteomes" id="UP000324897">
    <property type="component" value="Chromosome 1"/>
</dbReference>
<dbReference type="InterPro" id="IPR001938">
    <property type="entry name" value="Thaumatin"/>
</dbReference>
<evidence type="ECO:0000313" key="3">
    <source>
        <dbReference type="Proteomes" id="UP000324897"/>
    </source>
</evidence>
<dbReference type="Pfam" id="PF00314">
    <property type="entry name" value="Thaumatin"/>
    <property type="match status" value="1"/>
</dbReference>
<keyword evidence="3" id="KW-1185">Reference proteome</keyword>
<reference evidence="2 3" key="1">
    <citation type="journal article" date="2019" name="Sci. Rep.">
        <title>A high-quality genome of Eragrostis curvula grass provides insights into Poaceae evolution and supports new strategies to enhance forage quality.</title>
        <authorList>
            <person name="Carballo J."/>
            <person name="Santos B.A.C.M."/>
            <person name="Zappacosta D."/>
            <person name="Garbus I."/>
            <person name="Selva J.P."/>
            <person name="Gallo C.A."/>
            <person name="Diaz A."/>
            <person name="Albertini E."/>
            <person name="Caccamo M."/>
            <person name="Echenique V."/>
        </authorList>
    </citation>
    <scope>NUCLEOTIDE SEQUENCE [LARGE SCALE GENOMIC DNA]</scope>
    <source>
        <strain evidence="3">cv. Victoria</strain>
        <tissue evidence="2">Leaf</tissue>
    </source>
</reference>
<feature type="region of interest" description="Disordered" evidence="1">
    <location>
        <begin position="123"/>
        <end position="145"/>
    </location>
</feature>
<dbReference type="Gene3D" id="2.60.110.10">
    <property type="entry name" value="Thaumatin"/>
    <property type="match status" value="1"/>
</dbReference>
<proteinExistence type="predicted"/>
<dbReference type="SMART" id="SM00205">
    <property type="entry name" value="THN"/>
    <property type="match status" value="1"/>
</dbReference>
<dbReference type="SUPFAM" id="SSF49870">
    <property type="entry name" value="Osmotin, thaumatin-like protein"/>
    <property type="match status" value="1"/>
</dbReference>
<comment type="caution">
    <text evidence="2">The sequence shown here is derived from an EMBL/GenBank/DDBJ whole genome shotgun (WGS) entry which is preliminary data.</text>
</comment>
<protein>
    <submittedName>
        <fullName evidence="2">Uncharacterized protein</fullName>
    </submittedName>
</protein>
<dbReference type="AlphaFoldDB" id="A0A5J9V3T0"/>
<dbReference type="PANTHER" id="PTHR31013:SF2">
    <property type="entry name" value="THAUMATIN-LIKE PROTEIN"/>
    <property type="match status" value="1"/>
</dbReference>
<gene>
    <name evidence="2" type="ORF">EJB05_21794</name>
</gene>
<dbReference type="EMBL" id="RWGY01000011">
    <property type="protein sequence ID" value="TVU30184.1"/>
    <property type="molecule type" value="Genomic_DNA"/>
</dbReference>
<accession>A0A5J9V3T0</accession>
<evidence type="ECO:0000313" key="2">
    <source>
        <dbReference type="EMBL" id="TVU30184.1"/>
    </source>
</evidence>
<dbReference type="InterPro" id="IPR037176">
    <property type="entry name" value="Osmotin/thaumatin-like_sf"/>
</dbReference>
<feature type="non-terminal residue" evidence="2">
    <location>
        <position position="1"/>
    </location>
</feature>
<sequence length="145" mass="15825">MRRRGDTSYAITFCPSCSPTRCLVENINSPSPTDVGSQCGRGSAPARARQRWIASASRLRPVWSGRLWGRTLCSSDAARHLSVLLAEFTLDGSGGMDFYDMSLVDGYNMSMLVAPQGATVGSNCVPRRPSSRWRVASPGRRRRGV</sequence>
<organism evidence="2 3">
    <name type="scientific">Eragrostis curvula</name>
    <name type="common">weeping love grass</name>
    <dbReference type="NCBI Taxonomy" id="38414"/>
    <lineage>
        <taxon>Eukaryota</taxon>
        <taxon>Viridiplantae</taxon>
        <taxon>Streptophyta</taxon>
        <taxon>Embryophyta</taxon>
        <taxon>Tracheophyta</taxon>
        <taxon>Spermatophyta</taxon>
        <taxon>Magnoliopsida</taxon>
        <taxon>Liliopsida</taxon>
        <taxon>Poales</taxon>
        <taxon>Poaceae</taxon>
        <taxon>PACMAD clade</taxon>
        <taxon>Chloridoideae</taxon>
        <taxon>Eragrostideae</taxon>
        <taxon>Eragrostidinae</taxon>
        <taxon>Eragrostis</taxon>
    </lineage>
</organism>
<dbReference type="PROSITE" id="PS51367">
    <property type="entry name" value="THAUMATIN_2"/>
    <property type="match status" value="1"/>
</dbReference>
<name>A0A5J9V3T0_9POAL</name>
<dbReference type="Gramene" id="TVU30184">
    <property type="protein sequence ID" value="TVU30184"/>
    <property type="gene ID" value="EJB05_21794"/>
</dbReference>
<evidence type="ECO:0000256" key="1">
    <source>
        <dbReference type="SAM" id="MobiDB-lite"/>
    </source>
</evidence>
<dbReference type="OrthoDB" id="430315at2759"/>